<dbReference type="Pfam" id="PF12894">
    <property type="entry name" value="ANAPC4_WD40"/>
    <property type="match status" value="1"/>
</dbReference>
<dbReference type="Gene3D" id="2.130.10.10">
    <property type="entry name" value="YVTN repeat-like/Quinoprotein amine dehydrogenase"/>
    <property type="match status" value="4"/>
</dbReference>
<dbReference type="PROSITE" id="PS50294">
    <property type="entry name" value="WD_REPEATS_REGION"/>
    <property type="match status" value="3"/>
</dbReference>
<feature type="repeat" description="WD" evidence="3">
    <location>
        <begin position="819"/>
        <end position="853"/>
    </location>
</feature>
<dbReference type="InterPro" id="IPR035897">
    <property type="entry name" value="Toll_tir_struct_dom_sf"/>
</dbReference>
<evidence type="ECO:0000259" key="6">
    <source>
        <dbReference type="PROSITE" id="PS50104"/>
    </source>
</evidence>
<feature type="transmembrane region" description="Helical" evidence="5">
    <location>
        <begin position="247"/>
        <end position="269"/>
    </location>
</feature>
<feature type="repeat" description="WD" evidence="3">
    <location>
        <begin position="504"/>
        <end position="537"/>
    </location>
</feature>
<keyword evidence="5" id="KW-0812">Transmembrane</keyword>
<dbReference type="SMART" id="SM00255">
    <property type="entry name" value="TIR"/>
    <property type="match status" value="1"/>
</dbReference>
<evidence type="ECO:0000256" key="2">
    <source>
        <dbReference type="ARBA" id="ARBA00022737"/>
    </source>
</evidence>
<dbReference type="PANTHER" id="PTHR19879">
    <property type="entry name" value="TRANSCRIPTION INITIATION FACTOR TFIID"/>
    <property type="match status" value="1"/>
</dbReference>
<dbReference type="Pfam" id="PF13676">
    <property type="entry name" value="TIR_2"/>
    <property type="match status" value="1"/>
</dbReference>
<keyword evidence="5" id="KW-0472">Membrane</keyword>
<evidence type="ECO:0000256" key="3">
    <source>
        <dbReference type="PROSITE-ProRule" id="PRU00221"/>
    </source>
</evidence>
<keyword evidence="8" id="KW-1185">Reference proteome</keyword>
<dbReference type="Proteomes" id="UP000316215">
    <property type="component" value="Chromosome"/>
</dbReference>
<feature type="region of interest" description="Disordered" evidence="4">
    <location>
        <begin position="1"/>
        <end position="30"/>
    </location>
</feature>
<organism evidence="7 8">
    <name type="scientific">Streptomyces calvus</name>
    <dbReference type="NCBI Taxonomy" id="67282"/>
    <lineage>
        <taxon>Bacteria</taxon>
        <taxon>Bacillati</taxon>
        <taxon>Actinomycetota</taxon>
        <taxon>Actinomycetes</taxon>
        <taxon>Kitasatosporales</taxon>
        <taxon>Streptomycetaceae</taxon>
        <taxon>Streptomyces</taxon>
    </lineage>
</organism>
<dbReference type="GO" id="GO:0007165">
    <property type="term" value="P:signal transduction"/>
    <property type="evidence" value="ECO:0007669"/>
    <property type="project" value="InterPro"/>
</dbReference>
<dbReference type="InterPro" id="IPR019775">
    <property type="entry name" value="WD40_repeat_CS"/>
</dbReference>
<evidence type="ECO:0000313" key="8">
    <source>
        <dbReference type="Proteomes" id="UP000316215"/>
    </source>
</evidence>
<feature type="repeat" description="WD" evidence="3">
    <location>
        <begin position="377"/>
        <end position="411"/>
    </location>
</feature>
<evidence type="ECO:0000256" key="5">
    <source>
        <dbReference type="SAM" id="Phobius"/>
    </source>
</evidence>
<feature type="domain" description="TIR" evidence="6">
    <location>
        <begin position="58"/>
        <end position="181"/>
    </location>
</feature>
<dbReference type="PROSITE" id="PS50104">
    <property type="entry name" value="TIR"/>
    <property type="match status" value="1"/>
</dbReference>
<dbReference type="Pfam" id="PF00400">
    <property type="entry name" value="WD40"/>
    <property type="match status" value="6"/>
</dbReference>
<evidence type="ECO:0000313" key="7">
    <source>
        <dbReference type="EMBL" id="QDI69288.1"/>
    </source>
</evidence>
<accession>A0A514JRD4</accession>
<feature type="repeat" description="WD" evidence="3">
    <location>
        <begin position="864"/>
        <end position="898"/>
    </location>
</feature>
<dbReference type="AlphaFoldDB" id="A0A514JRD4"/>
<dbReference type="SMART" id="SM00320">
    <property type="entry name" value="WD40"/>
    <property type="match status" value="10"/>
</dbReference>
<dbReference type="InterPro" id="IPR024977">
    <property type="entry name" value="Apc4-like_WD40_dom"/>
</dbReference>
<sequence length="977" mass="104793">MFSPRPVQGTEDTHVARRPLGTDAPRDARGTVTVPAAAASGGGTVSRESSTAVEHPAAEYDAFISYSHAWDREVAKALQNGLQSFGRPWYRPRTLRLFRDETNLTASPHLWRDIEAGLSRSRWLVVMASPSAAASRWVRQEIAWWLTHRSADTLLIAWTDGTLAWDAERESFDWSRTDALPYEVMSGAFAQQPRWVDLRWLRSPEQTRSDPRLVDCVAEFVAPLTGRSKDELIGDHVRQRRRARRRLRATVAVLTVLLLLAVAGGITAYDQRNRARAQTLVAQSRQLVAEAASISDTHPDLARQLMVQAYRFAPTAEAVGALVESHAMPRALDRHGTVRAAAYSSRGLLVVADDTVRLLDPARPGRPVTVDRGKPGVRAVAFSPDGDLLALARADGRIRLLDVSDTGRVRTLSTGRVPAGRWGLAALDLTSSGLLVAMRETGGAVLDVRDPARLRRLADLPGDPVAVSPTGELLVTATPEGKLRLWTVSGSARPRGVATLPAPPRGLEQPVRRATFSPDGQTLAVAGGDSRVLVWDVADPARPVARPELYAQSRFGIHVVAFSPDAATLAAGDSDGTVALWDLSDPLRPRPGDRLAGHTAGVRALSFGPDGHSLASVGATDDAAGAVRLWSVSGSERTSASTTLPADGDHPPSFSRDSRLLAAGGRPTTVWRVDGADTPRFASAVETVSVTGQAAAFGTDGRTLFSGLPVTAWDLTDPQRPRGLTRGTSRTWGASDVQVNPELPVLAVASRTGETVELWNVRDRTRPRLLAELTDVDTWPHALAFSPDGALLAAPADDGDRVRLWKVSARARPTPAGNVPTPDGKATALVFDPDGRTLLVGDETGTLTVWDVSRTGRPVRKGASTRHTGEVSGAAAHPGGELAATAGLDGRVRLWNVRDPARPVEVTALSSGELYPGAAVGFSPDGRLLAVSGDQGVRLWTVDPDTLTRRLCAESAEIRRDQWAQYLPDRPYDPPCA</sequence>
<dbReference type="SUPFAM" id="SSF50998">
    <property type="entry name" value="Quinoprotein alcohol dehydrogenase-like"/>
    <property type="match status" value="1"/>
</dbReference>
<dbReference type="EMBL" id="CP022310">
    <property type="protein sequence ID" value="QDI69288.1"/>
    <property type="molecule type" value="Genomic_DNA"/>
</dbReference>
<reference evidence="7 8" key="1">
    <citation type="submission" date="2017-07" db="EMBL/GenBank/DDBJ databases">
        <title>The Complete Genome of Streptomyces asterosporus-ZSY.</title>
        <authorList>
            <person name="Zhang S."/>
        </authorList>
    </citation>
    <scope>NUCLEOTIDE SEQUENCE [LARGE SCALE GENOMIC DNA]</scope>
    <source>
        <strain evidence="7 8">DSM 41452</strain>
    </source>
</reference>
<dbReference type="SUPFAM" id="SSF52200">
    <property type="entry name" value="Toll/Interleukin receptor TIR domain"/>
    <property type="match status" value="1"/>
</dbReference>
<evidence type="ECO:0000256" key="4">
    <source>
        <dbReference type="SAM" id="MobiDB-lite"/>
    </source>
</evidence>
<dbReference type="InterPro" id="IPR000157">
    <property type="entry name" value="TIR_dom"/>
</dbReference>
<dbReference type="SUPFAM" id="SSF101908">
    <property type="entry name" value="Putative isomerase YbhE"/>
    <property type="match status" value="1"/>
</dbReference>
<proteinExistence type="predicted"/>
<dbReference type="Gene3D" id="3.40.50.10140">
    <property type="entry name" value="Toll/interleukin-1 receptor homology (TIR) domain"/>
    <property type="match status" value="1"/>
</dbReference>
<dbReference type="InterPro" id="IPR011047">
    <property type="entry name" value="Quinoprotein_ADH-like_sf"/>
</dbReference>
<dbReference type="KEGG" id="sast:CD934_11680"/>
<protein>
    <recommendedName>
        <fullName evidence="6">TIR domain-containing protein</fullName>
    </recommendedName>
</protein>
<dbReference type="PROSITE" id="PS50082">
    <property type="entry name" value="WD_REPEATS_2"/>
    <property type="match status" value="6"/>
</dbReference>
<dbReference type="InterPro" id="IPR015943">
    <property type="entry name" value="WD40/YVTN_repeat-like_dom_sf"/>
</dbReference>
<dbReference type="PROSITE" id="PS00678">
    <property type="entry name" value="WD_REPEATS_1"/>
    <property type="match status" value="2"/>
</dbReference>
<evidence type="ECO:0000256" key="1">
    <source>
        <dbReference type="ARBA" id="ARBA00022574"/>
    </source>
</evidence>
<keyword evidence="2" id="KW-0677">Repeat</keyword>
<gene>
    <name evidence="7" type="ORF">CD934_11680</name>
</gene>
<feature type="repeat" description="WD" evidence="3">
    <location>
        <begin position="595"/>
        <end position="640"/>
    </location>
</feature>
<dbReference type="InterPro" id="IPR001680">
    <property type="entry name" value="WD40_rpt"/>
</dbReference>
<name>A0A514JRD4_9ACTN</name>
<dbReference type="PANTHER" id="PTHR19879:SF9">
    <property type="entry name" value="TRANSCRIPTION INITIATION FACTOR TFIID SUBUNIT 5"/>
    <property type="match status" value="1"/>
</dbReference>
<feature type="repeat" description="WD" evidence="3">
    <location>
        <begin position="550"/>
        <end position="584"/>
    </location>
</feature>
<keyword evidence="1 3" id="KW-0853">WD repeat</keyword>
<keyword evidence="5" id="KW-1133">Transmembrane helix</keyword>